<dbReference type="PANTHER" id="PTHR34300:SF2">
    <property type="entry name" value="QUEUOSINE PRECURSOR TRANSPORTER-RELATED"/>
    <property type="match status" value="1"/>
</dbReference>
<dbReference type="HAMAP" id="MF_02088">
    <property type="entry name" value="Q_prec_transport"/>
    <property type="match status" value="1"/>
</dbReference>
<keyword evidence="1" id="KW-1133">Transmembrane helix</keyword>
<name>A0ABR6YJ12_9BURK</name>
<comment type="caution">
    <text evidence="2">The sequence shown here is derived from an EMBL/GenBank/DDBJ whole genome shotgun (WGS) entry which is preliminary data.</text>
</comment>
<evidence type="ECO:0000313" key="2">
    <source>
        <dbReference type="EMBL" id="MBC3883895.1"/>
    </source>
</evidence>
<comment type="function">
    <text evidence="1">Involved in the import of queuosine (Q) precursors, required for Q precursor salvage.</text>
</comment>
<dbReference type="InterPro" id="IPR003744">
    <property type="entry name" value="YhhQ"/>
</dbReference>
<proteinExistence type="inferred from homology"/>
<evidence type="ECO:0000256" key="1">
    <source>
        <dbReference type="HAMAP-Rule" id="MF_02088"/>
    </source>
</evidence>
<keyword evidence="1" id="KW-0997">Cell inner membrane</keyword>
<dbReference type="Proteomes" id="UP000613113">
    <property type="component" value="Unassembled WGS sequence"/>
</dbReference>
<keyword evidence="1" id="KW-0813">Transport</keyword>
<feature type="transmembrane region" description="Helical" evidence="1">
    <location>
        <begin position="120"/>
        <end position="140"/>
    </location>
</feature>
<keyword evidence="1" id="KW-1003">Cell membrane</keyword>
<keyword evidence="3" id="KW-1185">Reference proteome</keyword>
<dbReference type="Pfam" id="PF02592">
    <property type="entry name" value="Vut_1"/>
    <property type="match status" value="1"/>
</dbReference>
<comment type="similarity">
    <text evidence="1">Belongs to the vitamin uptake transporter (VUT/ECF) (TC 2.A.88) family. Q precursor transporter subfamily.</text>
</comment>
<dbReference type="NCBIfam" id="TIGR00697">
    <property type="entry name" value="queuosine precursor transporter"/>
    <property type="match status" value="1"/>
</dbReference>
<gene>
    <name evidence="2" type="ORF">H8K27_02000</name>
</gene>
<dbReference type="PANTHER" id="PTHR34300">
    <property type="entry name" value="QUEUOSINE PRECURSOR TRANSPORTER-RELATED"/>
    <property type="match status" value="1"/>
</dbReference>
<feature type="transmembrane region" description="Helical" evidence="1">
    <location>
        <begin position="75"/>
        <end position="100"/>
    </location>
</feature>
<dbReference type="EMBL" id="JACOGC010000001">
    <property type="protein sequence ID" value="MBC3883895.1"/>
    <property type="molecule type" value="Genomic_DNA"/>
</dbReference>
<sequence length="236" mass="26451">MNQPVKQYKYYDFVMAAFVTVLLCSNLIGAAKAAQVTLPVLGTISFGAGVLFFPISYLFGDILTEVYGYGRDRRVIWAGFAALLFAAVMSVVVLALTPVADAFNQDYQTHLKAVFGNTPRIILGSITAFWTGSFVNSYVLAKMKIATKGRHLWLRTIGSTMCGELVDSSLFYVIAFYGIWSDHQLITVAIAQYLLKTGWEVVMTPATYKIVGFLKRKEQEDFYDRHTNFTPFRLKV</sequence>
<comment type="subcellular location">
    <subcellularLocation>
        <location evidence="1">Cell inner membrane</location>
        <topology evidence="1">Multi-pass membrane protein</topology>
    </subcellularLocation>
</comment>
<dbReference type="RefSeq" id="WP_186861553.1">
    <property type="nucleotide sequence ID" value="NZ_JACOGC010000001.1"/>
</dbReference>
<reference evidence="2 3" key="1">
    <citation type="submission" date="2020-08" db="EMBL/GenBank/DDBJ databases">
        <title>Novel species isolated from subtropical streams in China.</title>
        <authorList>
            <person name="Lu H."/>
        </authorList>
    </citation>
    <scope>NUCLEOTIDE SEQUENCE [LARGE SCALE GENOMIC DNA]</scope>
    <source>
        <strain evidence="2 3">FT31W</strain>
    </source>
</reference>
<comment type="caution">
    <text evidence="1">Lacks conserved residue(s) required for the propagation of feature annotation.</text>
</comment>
<keyword evidence="1" id="KW-0812">Transmembrane</keyword>
<organism evidence="2 3">
    <name type="scientific">Undibacterium griseum</name>
    <dbReference type="NCBI Taxonomy" id="2762295"/>
    <lineage>
        <taxon>Bacteria</taxon>
        <taxon>Pseudomonadati</taxon>
        <taxon>Pseudomonadota</taxon>
        <taxon>Betaproteobacteria</taxon>
        <taxon>Burkholderiales</taxon>
        <taxon>Oxalobacteraceae</taxon>
        <taxon>Undibacterium</taxon>
    </lineage>
</organism>
<protein>
    <recommendedName>
        <fullName evidence="1">Probable queuosine precursor transporter</fullName>
        <shortName evidence="1">Q precursor transporter</shortName>
    </recommendedName>
</protein>
<accession>A0ABR6YJ12</accession>
<feature type="transmembrane region" description="Helical" evidence="1">
    <location>
        <begin position="43"/>
        <end position="63"/>
    </location>
</feature>
<evidence type="ECO:0000313" key="3">
    <source>
        <dbReference type="Proteomes" id="UP000613113"/>
    </source>
</evidence>
<keyword evidence="1" id="KW-0472">Membrane</keyword>